<organism evidence="12">
    <name type="scientific">Wuchereria bancrofti</name>
    <dbReference type="NCBI Taxonomy" id="6293"/>
    <lineage>
        <taxon>Eukaryota</taxon>
        <taxon>Metazoa</taxon>
        <taxon>Ecdysozoa</taxon>
        <taxon>Nematoda</taxon>
        <taxon>Chromadorea</taxon>
        <taxon>Rhabditida</taxon>
        <taxon>Spirurina</taxon>
        <taxon>Spiruromorpha</taxon>
        <taxon>Filarioidea</taxon>
        <taxon>Onchocercidae</taxon>
        <taxon>Wuchereria</taxon>
    </lineage>
</organism>
<evidence type="ECO:0000256" key="9">
    <source>
        <dbReference type="ARBA" id="ARBA00056419"/>
    </source>
</evidence>
<dbReference type="InterPro" id="IPR028458">
    <property type="entry name" value="Twinfilin"/>
</dbReference>
<evidence type="ECO:0000256" key="8">
    <source>
        <dbReference type="ARBA" id="ARBA00038532"/>
    </source>
</evidence>
<feature type="domain" description="ADF-H" evidence="11">
    <location>
        <begin position="165"/>
        <end position="299"/>
    </location>
</feature>
<dbReference type="GO" id="GO:0005884">
    <property type="term" value="C:actin filament"/>
    <property type="evidence" value="ECO:0007669"/>
    <property type="project" value="TreeGrafter"/>
</dbReference>
<dbReference type="InterPro" id="IPR029006">
    <property type="entry name" value="ADF-H/Gelsolin-like_dom_sf"/>
</dbReference>
<dbReference type="AlphaFoldDB" id="A0A1I8EMZ1"/>
<dbReference type="Pfam" id="PF00241">
    <property type="entry name" value="Cofilin_ADF"/>
    <property type="match status" value="2"/>
</dbReference>
<dbReference type="GO" id="GO:0010976">
    <property type="term" value="P:positive regulation of neuron projection development"/>
    <property type="evidence" value="ECO:0007669"/>
    <property type="project" value="TreeGrafter"/>
</dbReference>
<evidence type="ECO:0000313" key="12">
    <source>
        <dbReference type="WBParaSite" id="maker-PairedContig_302-snap-gene-1.10-mRNA-1"/>
    </source>
</evidence>
<protein>
    <recommendedName>
        <fullName evidence="10">Twinfilin</fullName>
    </recommendedName>
</protein>
<dbReference type="GO" id="GO:0051016">
    <property type="term" value="P:barbed-end actin filament capping"/>
    <property type="evidence" value="ECO:0007669"/>
    <property type="project" value="TreeGrafter"/>
</dbReference>
<dbReference type="CDD" id="cd11284">
    <property type="entry name" value="ADF_Twf-C_like"/>
    <property type="match status" value="1"/>
</dbReference>
<dbReference type="WBParaSite" id="maker-PairedContig_302-snap-gene-1.10-mRNA-1">
    <property type="protein sequence ID" value="maker-PairedContig_302-snap-gene-1.10-mRNA-1"/>
    <property type="gene ID" value="maker-PairedContig_302-snap-gene-1.10"/>
</dbReference>
<evidence type="ECO:0000256" key="6">
    <source>
        <dbReference type="ARBA" id="ARBA00023203"/>
    </source>
</evidence>
<keyword evidence="6" id="KW-0009">Actin-binding</keyword>
<sequence length="354" mass="40829">MLIRSIHYYYLNIMACQSGIRASDKLLRFFNECKSGKIRLAKIVVKNEELCVNFQGKGTTDWRADFKRHLPDCIDAFEPCYILFRIDEPYGWILMSFADDRAPVREKMVFAATWATYEYHVTDKKEMTLEAFEKWLSSKEDPGPMSELEKEFYNAHQELKVTAPSVVAAQTDAKEELRKLANHTVNYVQLAVDTLNEAVKLECSKTSISPEQLNEVIPRDKPRYHFYRFSHKYNSQDYDIFIYSMPSSGCTIKERMLYSSCKQPFLQAALSAANLSPDKKIEIDSKELLSLDILIEYTHPAPQMKEKSFAKPPGPSQRGARRVTKAVGTYILPNVDPIVICHSCRLRVAYSKKW</sequence>
<dbReference type="GO" id="GO:0051015">
    <property type="term" value="F:actin filament binding"/>
    <property type="evidence" value="ECO:0007669"/>
    <property type="project" value="TreeGrafter"/>
</dbReference>
<accession>A0A1I8EMZ1</accession>
<evidence type="ECO:0000256" key="3">
    <source>
        <dbReference type="ARBA" id="ARBA00009557"/>
    </source>
</evidence>
<evidence type="ECO:0000256" key="1">
    <source>
        <dbReference type="ARBA" id="ARBA00004245"/>
    </source>
</evidence>
<dbReference type="PANTHER" id="PTHR13759">
    <property type="entry name" value="TWINFILIN"/>
    <property type="match status" value="1"/>
</dbReference>
<dbReference type="FunFam" id="3.40.20.10:FF:000007">
    <property type="entry name" value="Twinfilin-1 isoform 1"/>
    <property type="match status" value="1"/>
</dbReference>
<evidence type="ECO:0000256" key="7">
    <source>
        <dbReference type="ARBA" id="ARBA00023212"/>
    </source>
</evidence>
<keyword evidence="7" id="KW-0206">Cytoskeleton</keyword>
<dbReference type="GO" id="GO:0030016">
    <property type="term" value="C:myofibril"/>
    <property type="evidence" value="ECO:0007669"/>
    <property type="project" value="TreeGrafter"/>
</dbReference>
<comment type="subunit">
    <text evidence="8">Interacts with G-actin; ADP-actin form.</text>
</comment>
<evidence type="ECO:0000256" key="5">
    <source>
        <dbReference type="ARBA" id="ARBA00022737"/>
    </source>
</evidence>
<evidence type="ECO:0000256" key="4">
    <source>
        <dbReference type="ARBA" id="ARBA00022490"/>
    </source>
</evidence>
<evidence type="ECO:0000256" key="2">
    <source>
        <dbReference type="ARBA" id="ARBA00004544"/>
    </source>
</evidence>
<dbReference type="GO" id="GO:0003785">
    <property type="term" value="F:actin monomer binding"/>
    <property type="evidence" value="ECO:0007669"/>
    <property type="project" value="TreeGrafter"/>
</dbReference>
<keyword evidence="5" id="KW-0677">Repeat</keyword>
<keyword evidence="4" id="KW-0963">Cytoplasm</keyword>
<evidence type="ECO:0000259" key="11">
    <source>
        <dbReference type="PROSITE" id="PS51263"/>
    </source>
</evidence>
<dbReference type="GO" id="GO:0030042">
    <property type="term" value="P:actin filament depolymerization"/>
    <property type="evidence" value="ECO:0007669"/>
    <property type="project" value="TreeGrafter"/>
</dbReference>
<comment type="subcellular location">
    <subcellularLocation>
        <location evidence="2">Cytoplasm</location>
        <location evidence="2">Cell cortex</location>
    </subcellularLocation>
    <subcellularLocation>
        <location evidence="1">Cytoplasm</location>
        <location evidence="1">Cytoskeleton</location>
    </subcellularLocation>
</comment>
<dbReference type="SMART" id="SM00102">
    <property type="entry name" value="ADF"/>
    <property type="match status" value="2"/>
</dbReference>
<dbReference type="SUPFAM" id="SSF55753">
    <property type="entry name" value="Actin depolymerizing proteins"/>
    <property type="match status" value="2"/>
</dbReference>
<comment type="function">
    <text evidence="9">Actin-binding protein involved in motile and morphological processes. Inhibits actin polymerization, likely by sequestering G-actin.</text>
</comment>
<dbReference type="CDD" id="cd11285">
    <property type="entry name" value="ADF_Twf-N_like"/>
    <property type="match status" value="1"/>
</dbReference>
<proteinExistence type="inferred from homology"/>
<dbReference type="Gene3D" id="3.40.20.10">
    <property type="entry name" value="Severin"/>
    <property type="match status" value="2"/>
</dbReference>
<comment type="similarity">
    <text evidence="3">Belongs to the actin-binding proteins ADF family. Twinfilin subfamily.</text>
</comment>
<dbReference type="GO" id="GO:0010591">
    <property type="term" value="P:regulation of lamellipodium assembly"/>
    <property type="evidence" value="ECO:0007669"/>
    <property type="project" value="TreeGrafter"/>
</dbReference>
<dbReference type="FunFam" id="3.40.20.10:FF:000042">
    <property type="entry name" value="Actin depolymerizing protein"/>
    <property type="match status" value="1"/>
</dbReference>
<reference evidence="12" key="1">
    <citation type="submission" date="2016-11" db="UniProtKB">
        <authorList>
            <consortium name="WormBaseParasite"/>
        </authorList>
    </citation>
    <scope>IDENTIFICATION</scope>
    <source>
        <strain evidence="12">pt0022</strain>
    </source>
</reference>
<dbReference type="InterPro" id="IPR002108">
    <property type="entry name" value="ADF-H"/>
</dbReference>
<evidence type="ECO:0000256" key="10">
    <source>
        <dbReference type="ARBA" id="ARBA00069496"/>
    </source>
</evidence>
<dbReference type="STRING" id="6293.A0A1I8EMZ1"/>
<dbReference type="PANTHER" id="PTHR13759:SF1">
    <property type="entry name" value="TWINFILIN"/>
    <property type="match status" value="1"/>
</dbReference>
<dbReference type="GO" id="GO:0005938">
    <property type="term" value="C:cell cortex"/>
    <property type="evidence" value="ECO:0007669"/>
    <property type="project" value="UniProtKB-SubCell"/>
</dbReference>
<name>A0A1I8EMZ1_WUCBA</name>
<dbReference type="PROSITE" id="PS51263">
    <property type="entry name" value="ADF_H"/>
    <property type="match status" value="1"/>
</dbReference>